<dbReference type="Proteomes" id="UP000646365">
    <property type="component" value="Unassembled WGS sequence"/>
</dbReference>
<evidence type="ECO:0000313" key="4">
    <source>
        <dbReference type="Proteomes" id="UP000646365"/>
    </source>
</evidence>
<name>A0A8J2YSP3_9PROT</name>
<feature type="region of interest" description="Disordered" evidence="1">
    <location>
        <begin position="154"/>
        <end position="204"/>
    </location>
</feature>
<accession>A0A8J2YSP3</accession>
<feature type="region of interest" description="Disordered" evidence="1">
    <location>
        <begin position="274"/>
        <end position="312"/>
    </location>
</feature>
<dbReference type="InterPro" id="IPR006597">
    <property type="entry name" value="Sel1-like"/>
</dbReference>
<dbReference type="PANTHER" id="PTHR11102">
    <property type="entry name" value="SEL-1-LIKE PROTEIN"/>
    <property type="match status" value="1"/>
</dbReference>
<feature type="compositionally biased region" description="Basic and acidic residues" evidence="1">
    <location>
        <begin position="156"/>
        <end position="166"/>
    </location>
</feature>
<reference evidence="3" key="1">
    <citation type="journal article" date="2014" name="Int. J. Syst. Evol. Microbiol.">
        <title>Complete genome sequence of Corynebacterium casei LMG S-19264T (=DSM 44701T), isolated from a smear-ripened cheese.</title>
        <authorList>
            <consortium name="US DOE Joint Genome Institute (JGI-PGF)"/>
            <person name="Walter F."/>
            <person name="Albersmeier A."/>
            <person name="Kalinowski J."/>
            <person name="Ruckert C."/>
        </authorList>
    </citation>
    <scope>NUCLEOTIDE SEQUENCE</scope>
    <source>
        <strain evidence="3">CGMCC 1.15725</strain>
    </source>
</reference>
<dbReference type="AlphaFoldDB" id="A0A8J2YSP3"/>
<dbReference type="Pfam" id="PF08238">
    <property type="entry name" value="Sel1"/>
    <property type="match status" value="3"/>
</dbReference>
<evidence type="ECO:0000256" key="1">
    <source>
        <dbReference type="SAM" id="MobiDB-lite"/>
    </source>
</evidence>
<proteinExistence type="predicted"/>
<keyword evidence="2" id="KW-0812">Transmembrane</keyword>
<evidence type="ECO:0000313" key="3">
    <source>
        <dbReference type="EMBL" id="GGF09818.1"/>
    </source>
</evidence>
<feature type="compositionally biased region" description="Basic and acidic residues" evidence="1">
    <location>
        <begin position="289"/>
        <end position="300"/>
    </location>
</feature>
<reference evidence="3" key="2">
    <citation type="submission" date="2020-09" db="EMBL/GenBank/DDBJ databases">
        <authorList>
            <person name="Sun Q."/>
            <person name="Zhou Y."/>
        </authorList>
    </citation>
    <scope>NUCLEOTIDE SEQUENCE</scope>
    <source>
        <strain evidence="3">CGMCC 1.15725</strain>
    </source>
</reference>
<keyword evidence="2" id="KW-0472">Membrane</keyword>
<dbReference type="SMART" id="SM00671">
    <property type="entry name" value="SEL1"/>
    <property type="match status" value="3"/>
</dbReference>
<gene>
    <name evidence="3" type="ORF">GCM10011611_14170</name>
</gene>
<dbReference type="InterPro" id="IPR011990">
    <property type="entry name" value="TPR-like_helical_dom_sf"/>
</dbReference>
<dbReference type="SUPFAM" id="SSF81901">
    <property type="entry name" value="HCP-like"/>
    <property type="match status" value="2"/>
</dbReference>
<sequence>MTPSQQSGDRALGRGIGAAVLVLATLTAIAVVPSRADDLEAATAARMGDYATAVSRWRTFAQQGDADSAYQLGHAYETGRGVPQDMHQAEQWYRTAAAAGSGAAAYALGVMAEETEAPNGLPQNTDAAIAWYYKAEAAGDPRAAERLAALGAGAMPEREPAEREPAQRAPKAAPAPAPVPVATRQPPRPEPPRPEARPEALPPDPAATFERAVATWRAHGIDAKDPSVLEALQTAAKQGYPLAQYDLAYAYQHGLGVSAEPARAYAWYRRAESSNGPARLREAAAANRRSLDNRLSDAEKQAASQIDEPQAR</sequence>
<keyword evidence="2" id="KW-1133">Transmembrane helix</keyword>
<comment type="caution">
    <text evidence="3">The sequence shown here is derived from an EMBL/GenBank/DDBJ whole genome shotgun (WGS) entry which is preliminary data.</text>
</comment>
<protein>
    <recommendedName>
        <fullName evidence="5">Sel1 repeat family protein</fullName>
    </recommendedName>
</protein>
<dbReference type="Gene3D" id="1.25.40.10">
    <property type="entry name" value="Tetratricopeptide repeat domain"/>
    <property type="match status" value="2"/>
</dbReference>
<evidence type="ECO:0008006" key="5">
    <source>
        <dbReference type="Google" id="ProtNLM"/>
    </source>
</evidence>
<feature type="transmembrane region" description="Helical" evidence="2">
    <location>
        <begin position="12"/>
        <end position="32"/>
    </location>
</feature>
<keyword evidence="4" id="KW-1185">Reference proteome</keyword>
<dbReference type="RefSeq" id="WP_189043997.1">
    <property type="nucleotide sequence ID" value="NZ_BMJQ01000003.1"/>
</dbReference>
<organism evidence="3 4">
    <name type="scientific">Aliidongia dinghuensis</name>
    <dbReference type="NCBI Taxonomy" id="1867774"/>
    <lineage>
        <taxon>Bacteria</taxon>
        <taxon>Pseudomonadati</taxon>
        <taxon>Pseudomonadota</taxon>
        <taxon>Alphaproteobacteria</taxon>
        <taxon>Rhodospirillales</taxon>
        <taxon>Dongiaceae</taxon>
        <taxon>Aliidongia</taxon>
    </lineage>
</organism>
<dbReference type="InterPro" id="IPR050767">
    <property type="entry name" value="Sel1_AlgK"/>
</dbReference>
<dbReference type="EMBL" id="BMJQ01000003">
    <property type="protein sequence ID" value="GGF09818.1"/>
    <property type="molecule type" value="Genomic_DNA"/>
</dbReference>
<dbReference type="PANTHER" id="PTHR11102:SF160">
    <property type="entry name" value="ERAD-ASSOCIATED E3 UBIQUITIN-PROTEIN LIGASE COMPONENT HRD3"/>
    <property type="match status" value="1"/>
</dbReference>
<evidence type="ECO:0000256" key="2">
    <source>
        <dbReference type="SAM" id="Phobius"/>
    </source>
</evidence>